<sequence>MGAAVALKLSPQYEVVHFIRGKDRAKSEIATIQSGKVPPRDPDGIGSQNYSQIPQAVVFGRGADPKDIEEIRLACGGESSGLTWLQATPAGVAAMRAVAPDLGDPAVRDTYATKAAEAMKEVLNGLAEKNMLGEGGLYNY</sequence>
<dbReference type="GeneID" id="68297820"/>
<keyword evidence="2" id="KW-1185">Reference proteome</keyword>
<reference evidence="1 2" key="1">
    <citation type="submission" date="2021-01" db="EMBL/GenBank/DDBJ databases">
        <title>Cercospora kikuchii MAFF 305040 whole genome shotgun sequence.</title>
        <authorList>
            <person name="Kashiwa T."/>
            <person name="Suzuki T."/>
        </authorList>
    </citation>
    <scope>NUCLEOTIDE SEQUENCE [LARGE SCALE GENOMIC DNA]</scope>
    <source>
        <strain evidence="1 2">MAFF 305040</strain>
    </source>
</reference>
<dbReference type="RefSeq" id="XP_044663697.1">
    <property type="nucleotide sequence ID" value="XM_044807762.1"/>
</dbReference>
<organism evidence="1 2">
    <name type="scientific">Cercospora kikuchii</name>
    <dbReference type="NCBI Taxonomy" id="84275"/>
    <lineage>
        <taxon>Eukaryota</taxon>
        <taxon>Fungi</taxon>
        <taxon>Dikarya</taxon>
        <taxon>Ascomycota</taxon>
        <taxon>Pezizomycotina</taxon>
        <taxon>Dothideomycetes</taxon>
        <taxon>Dothideomycetidae</taxon>
        <taxon>Mycosphaerellales</taxon>
        <taxon>Mycosphaerellaceae</taxon>
        <taxon>Cercospora</taxon>
    </lineage>
</organism>
<dbReference type="EMBL" id="BOLY01000009">
    <property type="protein sequence ID" value="GIZ49210.1"/>
    <property type="molecule type" value="Genomic_DNA"/>
</dbReference>
<evidence type="ECO:0000313" key="2">
    <source>
        <dbReference type="Proteomes" id="UP000825890"/>
    </source>
</evidence>
<proteinExistence type="predicted"/>
<accession>A0A9P3L1I6</accession>
<comment type="caution">
    <text evidence="1">The sequence shown here is derived from an EMBL/GenBank/DDBJ whole genome shotgun (WGS) entry which is preliminary data.</text>
</comment>
<dbReference type="OrthoDB" id="3649348at2759"/>
<evidence type="ECO:0000313" key="1">
    <source>
        <dbReference type="EMBL" id="GIZ49210.1"/>
    </source>
</evidence>
<dbReference type="Proteomes" id="UP000825890">
    <property type="component" value="Unassembled WGS sequence"/>
</dbReference>
<dbReference type="AlphaFoldDB" id="A0A9P3L1I6"/>
<gene>
    <name evidence="1" type="ORF">CKM354_001224500</name>
</gene>
<protein>
    <submittedName>
        <fullName evidence="1">Uncharacterized protein</fullName>
    </submittedName>
</protein>
<name>A0A9P3L1I6_9PEZI</name>